<dbReference type="GO" id="GO:0032981">
    <property type="term" value="P:mitochondrial respiratory chain complex I assembly"/>
    <property type="evidence" value="ECO:0007669"/>
    <property type="project" value="TreeGrafter"/>
</dbReference>
<dbReference type="SUPFAM" id="SSF64076">
    <property type="entry name" value="MTH938-like"/>
    <property type="match status" value="1"/>
</dbReference>
<dbReference type="Proteomes" id="UP000789508">
    <property type="component" value="Unassembled WGS sequence"/>
</dbReference>
<dbReference type="Gene3D" id="3.40.1230.10">
    <property type="entry name" value="MTH938-like"/>
    <property type="match status" value="1"/>
</dbReference>
<dbReference type="PANTHER" id="PTHR21192:SF2">
    <property type="entry name" value="NADH DEHYDROGENASE [UBIQUINONE] 1 ALPHA SUBCOMPLEX ASSEMBLY FACTOR 3"/>
    <property type="match status" value="1"/>
</dbReference>
<sequence length="208" mass="23576">MFQRLILSHSKNTLISPASIFSPRFLHYSQSLSRNEKKGIENETYFETPPKSDTIIPTPLASAFRNMYDDSAIRATTLIKTIKKDGFVTTDNIYLRGPVLLLNGYAFLWDVPQDKERNYPSSPFENWTPECLKIFEVIVPKPEMIIFGTGSTLLPLPHSLRDYIRRLGMQLDMMSTNNAVANFRFLSEEGRRVAAALLPLTPTSARSG</sequence>
<organism evidence="1 2">
    <name type="scientific">Ambispora leptoticha</name>
    <dbReference type="NCBI Taxonomy" id="144679"/>
    <lineage>
        <taxon>Eukaryota</taxon>
        <taxon>Fungi</taxon>
        <taxon>Fungi incertae sedis</taxon>
        <taxon>Mucoromycota</taxon>
        <taxon>Glomeromycotina</taxon>
        <taxon>Glomeromycetes</taxon>
        <taxon>Archaeosporales</taxon>
        <taxon>Ambisporaceae</taxon>
        <taxon>Ambispora</taxon>
    </lineage>
</organism>
<protein>
    <submittedName>
        <fullName evidence="1">749_t:CDS:1</fullName>
    </submittedName>
</protein>
<dbReference type="AlphaFoldDB" id="A0A9N8ZVN1"/>
<dbReference type="InterPro" id="IPR036748">
    <property type="entry name" value="MTH938-like_sf"/>
</dbReference>
<reference evidence="1" key="1">
    <citation type="submission" date="2021-06" db="EMBL/GenBank/DDBJ databases">
        <authorList>
            <person name="Kallberg Y."/>
            <person name="Tangrot J."/>
            <person name="Rosling A."/>
        </authorList>
    </citation>
    <scope>NUCLEOTIDE SEQUENCE</scope>
    <source>
        <strain evidence="1">FL130A</strain>
    </source>
</reference>
<gene>
    <name evidence="1" type="ORF">ALEPTO_LOCUS3834</name>
</gene>
<dbReference type="OrthoDB" id="20681at2759"/>
<dbReference type="EMBL" id="CAJVPS010000770">
    <property type="protein sequence ID" value="CAG8508146.1"/>
    <property type="molecule type" value="Genomic_DNA"/>
</dbReference>
<evidence type="ECO:0000313" key="2">
    <source>
        <dbReference type="Proteomes" id="UP000789508"/>
    </source>
</evidence>
<proteinExistence type="predicted"/>
<evidence type="ECO:0000313" key="1">
    <source>
        <dbReference type="EMBL" id="CAG8508146.1"/>
    </source>
</evidence>
<dbReference type="GO" id="GO:0005743">
    <property type="term" value="C:mitochondrial inner membrane"/>
    <property type="evidence" value="ECO:0007669"/>
    <property type="project" value="TreeGrafter"/>
</dbReference>
<comment type="caution">
    <text evidence="1">The sequence shown here is derived from an EMBL/GenBank/DDBJ whole genome shotgun (WGS) entry which is preliminary data.</text>
</comment>
<keyword evidence="2" id="KW-1185">Reference proteome</keyword>
<accession>A0A9N8ZVN1</accession>
<name>A0A9N8ZVN1_9GLOM</name>
<dbReference type="PANTHER" id="PTHR21192">
    <property type="entry name" value="NUCLEAR PROTEIN E3-3"/>
    <property type="match status" value="1"/>
</dbReference>
<dbReference type="InterPro" id="IPR007523">
    <property type="entry name" value="NDUFAF3/AAMDC"/>
</dbReference>
<dbReference type="Pfam" id="PF04430">
    <property type="entry name" value="DUF498"/>
    <property type="match status" value="1"/>
</dbReference>